<dbReference type="GO" id="GO:0030687">
    <property type="term" value="C:preribosome, large subunit precursor"/>
    <property type="evidence" value="ECO:0007669"/>
    <property type="project" value="TreeGrafter"/>
</dbReference>
<comment type="subcellular location">
    <subcellularLocation>
        <location evidence="1 5">Nucleus</location>
    </subcellularLocation>
</comment>
<feature type="compositionally biased region" description="Basic residues" evidence="6">
    <location>
        <begin position="334"/>
        <end position="343"/>
    </location>
</feature>
<keyword evidence="4 5" id="KW-0539">Nucleus</keyword>
<proteinExistence type="evidence at transcript level"/>
<dbReference type="PANTHER" id="PTHR17602:SF4">
    <property type="entry name" value="RIBOSOME BIOGENESIS REGULATORY PROTEIN HOMOLOG"/>
    <property type="match status" value="1"/>
</dbReference>
<evidence type="ECO:0000256" key="2">
    <source>
        <dbReference type="ARBA" id="ARBA00010077"/>
    </source>
</evidence>
<keyword evidence="3 5" id="KW-0690">Ribosome biogenesis</keyword>
<protein>
    <recommendedName>
        <fullName evidence="5">Ribosome biogenesis regulatory protein</fullName>
    </recommendedName>
</protein>
<evidence type="ECO:0000256" key="3">
    <source>
        <dbReference type="ARBA" id="ARBA00022517"/>
    </source>
</evidence>
<dbReference type="GO" id="GO:0005730">
    <property type="term" value="C:nucleolus"/>
    <property type="evidence" value="ECO:0007669"/>
    <property type="project" value="TreeGrafter"/>
</dbReference>
<sequence length="343" mass="38124">MAAVAAEEANLYQIDLGNLTAFDSHDPGASATSSEEELVKECLEKGTRLVQAIADKLFSLPSTPDKEGPLVQLPTPTTPIPREKPLPKAKPPTKWEVFAQSKGIKKRKRSKHLYDEPSGEWKRRHGYNRAGDENDIPIIEAKPTDEPGEDPFSKKKTEKKARVQKNEKSQLENLKKAAKVGALPSTVQLAATSLPITGTRDIPKKVGKDDLGHAAGFASSATASVGKFDERLPGEKTPKHPGKHRKFLPVVEGSGIGSREKQQCEKVLQKVLSSHNHDILNVDKAVKVFTVNEERNAHQKRKDRPAHQNRKDRPAHQKLKKRPAHQKHGDRPAHQKQKDRRKS</sequence>
<dbReference type="GO" id="GO:0042273">
    <property type="term" value="P:ribosomal large subunit biogenesis"/>
    <property type="evidence" value="ECO:0007669"/>
    <property type="project" value="TreeGrafter"/>
</dbReference>
<dbReference type="EMBL" id="EF676752">
    <property type="protein sequence ID" value="ABR16635.1"/>
    <property type="molecule type" value="mRNA"/>
</dbReference>
<feature type="region of interest" description="Disordered" evidence="6">
    <location>
        <begin position="59"/>
        <end position="172"/>
    </location>
</feature>
<dbReference type="PANTHER" id="PTHR17602">
    <property type="entry name" value="RIBOSOME BIOGENESIS REGULATORY PROTEIN"/>
    <property type="match status" value="1"/>
</dbReference>
<feature type="region of interest" description="Disordered" evidence="6">
    <location>
        <begin position="220"/>
        <end position="262"/>
    </location>
</feature>
<evidence type="ECO:0000256" key="4">
    <source>
        <dbReference type="ARBA" id="ARBA00023242"/>
    </source>
</evidence>
<feature type="compositionally biased region" description="Basic and acidic residues" evidence="6">
    <location>
        <begin position="151"/>
        <end position="172"/>
    </location>
</feature>
<comment type="similarity">
    <text evidence="2 5">Belongs to the RRS1 family.</text>
</comment>
<feature type="compositionally biased region" description="Basic residues" evidence="6">
    <location>
        <begin position="316"/>
        <end position="326"/>
    </location>
</feature>
<evidence type="ECO:0000313" key="7">
    <source>
        <dbReference type="EMBL" id="ABR16635.1"/>
    </source>
</evidence>
<dbReference type="InterPro" id="IPR007023">
    <property type="entry name" value="Ribosom_reg"/>
</dbReference>
<evidence type="ECO:0000256" key="5">
    <source>
        <dbReference type="RuleBase" id="RU364132"/>
    </source>
</evidence>
<organism evidence="7">
    <name type="scientific">Picea sitchensis</name>
    <name type="common">Sitka spruce</name>
    <name type="synonym">Pinus sitchensis</name>
    <dbReference type="NCBI Taxonomy" id="3332"/>
    <lineage>
        <taxon>Eukaryota</taxon>
        <taxon>Viridiplantae</taxon>
        <taxon>Streptophyta</taxon>
        <taxon>Embryophyta</taxon>
        <taxon>Tracheophyta</taxon>
        <taxon>Spermatophyta</taxon>
        <taxon>Pinopsida</taxon>
        <taxon>Pinidae</taxon>
        <taxon>Conifers I</taxon>
        <taxon>Pinales</taxon>
        <taxon>Pinaceae</taxon>
        <taxon>Picea</taxon>
    </lineage>
</organism>
<feature type="compositionally biased region" description="Basic and acidic residues" evidence="6">
    <location>
        <begin position="305"/>
        <end position="315"/>
    </location>
</feature>
<feature type="region of interest" description="Disordered" evidence="6">
    <location>
        <begin position="292"/>
        <end position="343"/>
    </location>
</feature>
<dbReference type="Pfam" id="PF04939">
    <property type="entry name" value="RRS1"/>
    <property type="match status" value="1"/>
</dbReference>
<dbReference type="AlphaFoldDB" id="B8LLV5"/>
<evidence type="ECO:0000256" key="1">
    <source>
        <dbReference type="ARBA" id="ARBA00004123"/>
    </source>
</evidence>
<comment type="function">
    <text evidence="5">Involved in ribosomal large subunit assembly.</text>
</comment>
<feature type="compositionally biased region" description="Basic and acidic residues" evidence="6">
    <location>
        <begin position="112"/>
        <end position="121"/>
    </location>
</feature>
<reference evidence="7" key="1">
    <citation type="submission" date="2007-06" db="EMBL/GenBank/DDBJ databases">
        <title>Full length cDNA sequences from Sitka Spruce (Picea sitchensis).</title>
        <authorList>
            <person name="Ralph S.G."/>
            <person name="Chun H.E."/>
            <person name="Liao N."/>
            <person name="Ali J."/>
            <person name="Reid K."/>
            <person name="Kolosova N."/>
            <person name="Cooper N."/>
            <person name="Cullis C."/>
            <person name="Jancsik S."/>
            <person name="Moore R."/>
            <person name="Mayo M."/>
            <person name="Wagner S."/>
            <person name="Holt R.A."/>
            <person name="Jones S.J.M."/>
            <person name="Marra M.A."/>
            <person name="Ritland C.E."/>
            <person name="Ritland K."/>
            <person name="Bohlmann J."/>
        </authorList>
    </citation>
    <scope>NUCLEOTIDE SEQUENCE</scope>
    <source>
        <tissue evidence="7">Green portion of the leader tissue</tissue>
    </source>
</reference>
<dbReference type="GO" id="GO:0000447">
    <property type="term" value="P:endonucleolytic cleavage in ITS1 to separate SSU-rRNA from 5.8S rRNA and LSU-rRNA from tricistronic rRNA transcript (SSU-rRNA, 5.8S rRNA, LSU-rRNA)"/>
    <property type="evidence" value="ECO:0007669"/>
    <property type="project" value="TreeGrafter"/>
</dbReference>
<name>B8LLV5_PICSI</name>
<accession>B8LLV5</accession>
<feature type="compositionally biased region" description="Basic and acidic residues" evidence="6">
    <location>
        <begin position="227"/>
        <end position="238"/>
    </location>
</feature>
<evidence type="ECO:0000256" key="6">
    <source>
        <dbReference type="SAM" id="MobiDB-lite"/>
    </source>
</evidence>